<dbReference type="SUPFAM" id="SSF48113">
    <property type="entry name" value="Heme-dependent peroxidases"/>
    <property type="match status" value="1"/>
</dbReference>
<name>A0A161IGD0_9MICO</name>
<evidence type="ECO:0000313" key="6">
    <source>
        <dbReference type="Proteomes" id="UP000076794"/>
    </source>
</evidence>
<dbReference type="KEGG" id="ido:I598_1045"/>
<dbReference type="GO" id="GO:0004601">
    <property type="term" value="F:peroxidase activity"/>
    <property type="evidence" value="ECO:0007669"/>
    <property type="project" value="UniProtKB-KW"/>
</dbReference>
<keyword evidence="3" id="KW-0325">Glycoprotein</keyword>
<evidence type="ECO:0000256" key="3">
    <source>
        <dbReference type="ARBA" id="ARBA00023180"/>
    </source>
</evidence>
<keyword evidence="2" id="KW-0964">Secreted</keyword>
<evidence type="ECO:0000256" key="2">
    <source>
        <dbReference type="ARBA" id="ARBA00022525"/>
    </source>
</evidence>
<evidence type="ECO:0000256" key="1">
    <source>
        <dbReference type="ARBA" id="ARBA00004613"/>
    </source>
</evidence>
<dbReference type="GO" id="GO:0006979">
    <property type="term" value="P:response to oxidative stress"/>
    <property type="evidence" value="ECO:0007669"/>
    <property type="project" value="InterPro"/>
</dbReference>
<dbReference type="CDD" id="cd09819">
    <property type="entry name" value="An_peroxidase_bacterial_1"/>
    <property type="match status" value="1"/>
</dbReference>
<keyword evidence="6" id="KW-1185">Reference proteome</keyword>
<sequence>MAAHDISAGQHTTASPTDAPAPDTRVDLNRSPRGRTVRRVGHGGRVEPRTTRPASPDPRTSDAPFLPDTAYCVQEDHDTGRFDATTSFDYLFRSLRVRFPGAHLPSGGAQVEADTVAALEALGTAMIEAPGPDPAGDSTVPAVYTYWGQFIDHDITLNTNGADLGALAAGDIVVEPFTVFSPGDVTAGLHNARHPSLDIDSMYGSGPRFPGEDGGPTRSETAFATADPAKLALGRLTPVPVGEPIDPGTDDQRDLPRFSEQEATAAGNAGLRRTVKIPDGRNDENLVVAQFHVALIRFHNAVVDHVRRTRPWLADDGRAVFEEARTLVRHHYQWLVLHDYLRTLTKPGVLDQVLHEHQLLFRPLRRVSMPLEFAVAAFRFGHSQIRNGYDHNKNFGAEAIVAPFASLVDLFRFTGGGGLSPDPDQPLDALPSNWPIDWSRLVDKGDPVGAHKARRIDPFLADGLRALLKEGWKEGWVEGPGGTVVDADGLTVDPELVPKDPSGDPITRRMSDMLKQLAHRNLLRGYMLAVPTGEAVAEDLGLTPLTFDQLTGRAALPAGTADGPAPARVEAMEAALEPFRGGTPLWFYVLQEAKVHGNGNFLGEVGSRILAETFVYLLRRDDDSFLRTPDPWTPADGVRLEDGSMITTLPDLLRFAGVLRQPDGSFRTEPDGTPAGHDGD</sequence>
<keyword evidence="5" id="KW-0575">Peroxidase</keyword>
<accession>A0A161IGD0</accession>
<proteinExistence type="predicted"/>
<evidence type="ECO:0000256" key="4">
    <source>
        <dbReference type="SAM" id="MobiDB-lite"/>
    </source>
</evidence>
<dbReference type="InterPro" id="IPR037120">
    <property type="entry name" value="Haem_peroxidase_sf_animal"/>
</dbReference>
<dbReference type="RefSeq" id="WP_068201886.1">
    <property type="nucleotide sequence ID" value="NZ_CP014209.1"/>
</dbReference>
<feature type="region of interest" description="Disordered" evidence="4">
    <location>
        <begin position="487"/>
        <end position="506"/>
    </location>
</feature>
<comment type="subcellular location">
    <subcellularLocation>
        <location evidence="1">Secreted</location>
    </subcellularLocation>
</comment>
<gene>
    <name evidence="5" type="ORF">I598_1045</name>
</gene>
<dbReference type="Gene3D" id="1.10.640.10">
    <property type="entry name" value="Haem peroxidase domain superfamily, animal type"/>
    <property type="match status" value="1"/>
</dbReference>
<reference evidence="5 6" key="1">
    <citation type="submission" date="2016-01" db="EMBL/GenBank/DDBJ databases">
        <title>Complete genome sequence of a soil Actinobacterium, Isoptericola dokdonensis DS-3.</title>
        <authorList>
            <person name="Kwon S.-K."/>
            <person name="Kim J.F."/>
        </authorList>
    </citation>
    <scope>NUCLEOTIDE SEQUENCE [LARGE SCALE GENOMIC DNA]</scope>
    <source>
        <strain evidence="5 6">DS-3</strain>
    </source>
</reference>
<dbReference type="InterPro" id="IPR010255">
    <property type="entry name" value="Haem_peroxidase_sf"/>
</dbReference>
<dbReference type="AlphaFoldDB" id="A0A161IGD0"/>
<dbReference type="GO" id="GO:0005576">
    <property type="term" value="C:extracellular region"/>
    <property type="evidence" value="ECO:0007669"/>
    <property type="project" value="UniProtKB-SubCell"/>
</dbReference>
<dbReference type="PATRIC" id="fig|1300344.3.peg.1048"/>
<dbReference type="PANTHER" id="PTHR11475">
    <property type="entry name" value="OXIDASE/PEROXIDASE"/>
    <property type="match status" value="1"/>
</dbReference>
<dbReference type="GO" id="GO:0020037">
    <property type="term" value="F:heme binding"/>
    <property type="evidence" value="ECO:0007669"/>
    <property type="project" value="InterPro"/>
</dbReference>
<dbReference type="InterPro" id="IPR019791">
    <property type="entry name" value="Haem_peroxidase_animal"/>
</dbReference>
<dbReference type="STRING" id="1300344.I598_1045"/>
<feature type="compositionally biased region" description="Basic residues" evidence="4">
    <location>
        <begin position="32"/>
        <end position="42"/>
    </location>
</feature>
<feature type="region of interest" description="Disordered" evidence="4">
    <location>
        <begin position="1"/>
        <end position="66"/>
    </location>
</feature>
<dbReference type="PANTHER" id="PTHR11475:SF4">
    <property type="entry name" value="CHORION PEROXIDASE"/>
    <property type="match status" value="1"/>
</dbReference>
<evidence type="ECO:0000313" key="5">
    <source>
        <dbReference type="EMBL" id="ANC30614.1"/>
    </source>
</evidence>
<dbReference type="OrthoDB" id="105077at2"/>
<dbReference type="EMBL" id="CP014209">
    <property type="protein sequence ID" value="ANC30614.1"/>
    <property type="molecule type" value="Genomic_DNA"/>
</dbReference>
<dbReference type="Pfam" id="PF03098">
    <property type="entry name" value="An_peroxidase"/>
    <property type="match status" value="1"/>
</dbReference>
<feature type="compositionally biased region" description="Basic and acidic residues" evidence="4">
    <location>
        <begin position="496"/>
        <end position="506"/>
    </location>
</feature>
<organism evidence="5 6">
    <name type="scientific">Isoptericola dokdonensis DS-3</name>
    <dbReference type="NCBI Taxonomy" id="1300344"/>
    <lineage>
        <taxon>Bacteria</taxon>
        <taxon>Bacillati</taxon>
        <taxon>Actinomycetota</taxon>
        <taxon>Actinomycetes</taxon>
        <taxon>Micrococcales</taxon>
        <taxon>Promicromonosporaceae</taxon>
        <taxon>Isoptericola</taxon>
    </lineage>
</organism>
<keyword evidence="5" id="KW-0560">Oxidoreductase</keyword>
<dbReference type="PRINTS" id="PR00457">
    <property type="entry name" value="ANPEROXIDASE"/>
</dbReference>
<protein>
    <submittedName>
        <fullName evidence="5">Heme peroxidase</fullName>
    </submittedName>
</protein>
<dbReference type="Proteomes" id="UP000076794">
    <property type="component" value="Chromosome"/>
</dbReference>
<dbReference type="PROSITE" id="PS50292">
    <property type="entry name" value="PEROXIDASE_3"/>
    <property type="match status" value="1"/>
</dbReference>